<gene>
    <name evidence="2" type="ORF">QCA50_005926</name>
</gene>
<evidence type="ECO:0000259" key="1">
    <source>
        <dbReference type="SMART" id="SM00829"/>
    </source>
</evidence>
<dbReference type="EMBL" id="JASBNA010000006">
    <property type="protein sequence ID" value="KAK7690825.1"/>
    <property type="molecule type" value="Genomic_DNA"/>
</dbReference>
<dbReference type="InterPro" id="IPR020843">
    <property type="entry name" value="ER"/>
</dbReference>
<feature type="domain" description="Enoyl reductase (ER)" evidence="1">
    <location>
        <begin position="15"/>
        <end position="354"/>
    </location>
</feature>
<dbReference type="InterPro" id="IPR047122">
    <property type="entry name" value="Trans-enoyl_RdTase-like"/>
</dbReference>
<dbReference type="PANTHER" id="PTHR45348">
    <property type="entry name" value="HYPOTHETICAL OXIDOREDUCTASE (EUROFUNG)"/>
    <property type="match status" value="1"/>
</dbReference>
<dbReference type="Pfam" id="PF08240">
    <property type="entry name" value="ADH_N"/>
    <property type="match status" value="1"/>
</dbReference>
<accession>A0AAW0GBU6</accession>
<dbReference type="CDD" id="cd08249">
    <property type="entry name" value="enoyl_reductase_like"/>
    <property type="match status" value="1"/>
</dbReference>
<dbReference type="SMART" id="SM00829">
    <property type="entry name" value="PKS_ER"/>
    <property type="match status" value="1"/>
</dbReference>
<dbReference type="InterPro" id="IPR036291">
    <property type="entry name" value="NAD(P)-bd_dom_sf"/>
</dbReference>
<dbReference type="GO" id="GO:0016651">
    <property type="term" value="F:oxidoreductase activity, acting on NAD(P)H"/>
    <property type="evidence" value="ECO:0007669"/>
    <property type="project" value="InterPro"/>
</dbReference>
<dbReference type="SUPFAM" id="SSF51735">
    <property type="entry name" value="NAD(P)-binding Rossmann-fold domains"/>
    <property type="match status" value="1"/>
</dbReference>
<proteinExistence type="predicted"/>
<evidence type="ECO:0000313" key="2">
    <source>
        <dbReference type="EMBL" id="KAK7690825.1"/>
    </source>
</evidence>
<dbReference type="InterPro" id="IPR011032">
    <property type="entry name" value="GroES-like_sf"/>
</dbReference>
<comment type="caution">
    <text evidence="2">The sequence shown here is derived from an EMBL/GenBank/DDBJ whole genome shotgun (WGS) entry which is preliminary data.</text>
</comment>
<keyword evidence="3" id="KW-1185">Reference proteome</keyword>
<sequence length="358" mass="38661">MSTIPSKHLAVGLTSPTSGVVAFEVPTPQPGRDEVLVRVNWASVSFFELWQTDFKLLVDYPQPLGITIAGEVVQVGENVDVAVGDKVISFGMTSKQERAFQEYALISKHKIGKLPANVLPHEAVSVPDNFVTTYWALFGNLKLPVPSELPAKSSPPEAATPILVWGAGGSTGQYALQVLRLAGYTNVIAVASSHHHEYLRSLGAATTLDYRAKNISEQVLEAAGNPVKYVFDTIADEQYSLQHIAKFVGAGSQVAYLLPVRVGATGAVQGIKQQPDIPFPDGVELIGVKTAIYHLLNEKFKEEIQPKILPKLLAAGLIKPNRVREITGNSLAERVNTALSLLRKGEVSGERLVVKVSE</sequence>
<dbReference type="Gene3D" id="3.90.180.10">
    <property type="entry name" value="Medium-chain alcohol dehydrogenases, catalytic domain"/>
    <property type="match status" value="1"/>
</dbReference>
<name>A0AAW0GBU6_9APHY</name>
<dbReference type="InterPro" id="IPR013149">
    <property type="entry name" value="ADH-like_C"/>
</dbReference>
<organism evidence="2 3">
    <name type="scientific">Cerrena zonata</name>
    <dbReference type="NCBI Taxonomy" id="2478898"/>
    <lineage>
        <taxon>Eukaryota</taxon>
        <taxon>Fungi</taxon>
        <taxon>Dikarya</taxon>
        <taxon>Basidiomycota</taxon>
        <taxon>Agaricomycotina</taxon>
        <taxon>Agaricomycetes</taxon>
        <taxon>Polyporales</taxon>
        <taxon>Cerrenaceae</taxon>
        <taxon>Cerrena</taxon>
    </lineage>
</organism>
<dbReference type="AlphaFoldDB" id="A0AAW0GBU6"/>
<dbReference type="Pfam" id="PF00107">
    <property type="entry name" value="ADH_zinc_N"/>
    <property type="match status" value="1"/>
</dbReference>
<dbReference type="SUPFAM" id="SSF50129">
    <property type="entry name" value="GroES-like"/>
    <property type="match status" value="1"/>
</dbReference>
<dbReference type="PANTHER" id="PTHR45348:SF3">
    <property type="entry name" value="ENOYL REDUCTASE (ER) DOMAIN-CONTAINING PROTEIN"/>
    <property type="match status" value="1"/>
</dbReference>
<dbReference type="Gene3D" id="3.40.50.720">
    <property type="entry name" value="NAD(P)-binding Rossmann-like Domain"/>
    <property type="match status" value="1"/>
</dbReference>
<dbReference type="InterPro" id="IPR013154">
    <property type="entry name" value="ADH-like_N"/>
</dbReference>
<dbReference type="Proteomes" id="UP001385951">
    <property type="component" value="Unassembled WGS sequence"/>
</dbReference>
<reference evidence="2 3" key="1">
    <citation type="submission" date="2022-09" db="EMBL/GenBank/DDBJ databases">
        <authorList>
            <person name="Palmer J.M."/>
        </authorList>
    </citation>
    <scope>NUCLEOTIDE SEQUENCE [LARGE SCALE GENOMIC DNA]</scope>
    <source>
        <strain evidence="2 3">DSM 7382</strain>
    </source>
</reference>
<evidence type="ECO:0000313" key="3">
    <source>
        <dbReference type="Proteomes" id="UP001385951"/>
    </source>
</evidence>
<protein>
    <recommendedName>
        <fullName evidence="1">Enoyl reductase (ER) domain-containing protein</fullName>
    </recommendedName>
</protein>